<keyword evidence="3" id="KW-1185">Reference proteome</keyword>
<dbReference type="RefSeq" id="WP_262688408.1">
    <property type="nucleotide sequence ID" value="NZ_JAOQIO010000124.1"/>
</dbReference>
<sequence length="265" mass="30601">MDNSKVKTIWNNWSETWYQRYRTDEAILKIINNPESAFHHTTYSMIKKALPNLQGKKICVPSSGDNHAVFAFHLMGAKVTSCDISERQLEHSSSIAQKYGWDIEFICDDTMKLSKIKSGQFDFVYTSNGVHVWINDLNSMYKNIQRILKNDGVYIMYEVHPYTRPFGNDTDKLTIVKPYDSVGPFIIEEVPRYTWRLQDITNAIASTGFGIKHIEEMYAEDGSYWVDESAVERDSLSKQALDNLCNWKMNPLAALPQWLSLYAVK</sequence>
<dbReference type="CDD" id="cd02440">
    <property type="entry name" value="AdoMet_MTases"/>
    <property type="match status" value="1"/>
</dbReference>
<dbReference type="Pfam" id="PF08241">
    <property type="entry name" value="Methyltransf_11"/>
    <property type="match status" value="1"/>
</dbReference>
<dbReference type="SUPFAM" id="SSF53335">
    <property type="entry name" value="S-adenosyl-L-methionine-dependent methyltransferases"/>
    <property type="match status" value="1"/>
</dbReference>
<organism evidence="2 3">
    <name type="scientific">Paenibacillus baimaensis</name>
    <dbReference type="NCBI Taxonomy" id="2982185"/>
    <lineage>
        <taxon>Bacteria</taxon>
        <taxon>Bacillati</taxon>
        <taxon>Bacillota</taxon>
        <taxon>Bacilli</taxon>
        <taxon>Bacillales</taxon>
        <taxon>Paenibacillaceae</taxon>
        <taxon>Paenibacillus</taxon>
    </lineage>
</organism>
<dbReference type="EMBL" id="JAOQIO010000124">
    <property type="protein sequence ID" value="MCU6797661.1"/>
    <property type="molecule type" value="Genomic_DNA"/>
</dbReference>
<feature type="domain" description="Methyltransferase type 11" evidence="1">
    <location>
        <begin position="67"/>
        <end position="155"/>
    </location>
</feature>
<evidence type="ECO:0000259" key="1">
    <source>
        <dbReference type="Pfam" id="PF08241"/>
    </source>
</evidence>
<evidence type="ECO:0000313" key="2">
    <source>
        <dbReference type="EMBL" id="MCU6797661.1"/>
    </source>
</evidence>
<name>A0ABT2UU88_9BACL</name>
<evidence type="ECO:0000313" key="3">
    <source>
        <dbReference type="Proteomes" id="UP001652445"/>
    </source>
</evidence>
<gene>
    <name evidence="2" type="ORF">OB236_36615</name>
</gene>
<keyword evidence="2" id="KW-0489">Methyltransferase</keyword>
<dbReference type="GO" id="GO:0032259">
    <property type="term" value="P:methylation"/>
    <property type="evidence" value="ECO:0007669"/>
    <property type="project" value="UniProtKB-KW"/>
</dbReference>
<dbReference type="GO" id="GO:0008168">
    <property type="term" value="F:methyltransferase activity"/>
    <property type="evidence" value="ECO:0007669"/>
    <property type="project" value="UniProtKB-KW"/>
</dbReference>
<accession>A0ABT2UU88</accession>
<keyword evidence="2" id="KW-0808">Transferase</keyword>
<dbReference type="Gene3D" id="3.40.50.150">
    <property type="entry name" value="Vaccinia Virus protein VP39"/>
    <property type="match status" value="1"/>
</dbReference>
<dbReference type="InterPro" id="IPR013216">
    <property type="entry name" value="Methyltransf_11"/>
</dbReference>
<dbReference type="InterPro" id="IPR029063">
    <property type="entry name" value="SAM-dependent_MTases_sf"/>
</dbReference>
<comment type="caution">
    <text evidence="2">The sequence shown here is derived from an EMBL/GenBank/DDBJ whole genome shotgun (WGS) entry which is preliminary data.</text>
</comment>
<reference evidence="2 3" key="1">
    <citation type="submission" date="2022-09" db="EMBL/GenBank/DDBJ databases">
        <authorList>
            <person name="Han X.L."/>
            <person name="Wang Q."/>
            <person name="Lu T."/>
        </authorList>
    </citation>
    <scope>NUCLEOTIDE SEQUENCE [LARGE SCALE GENOMIC DNA]</scope>
    <source>
        <strain evidence="2 3">WQ 127069</strain>
    </source>
</reference>
<protein>
    <submittedName>
        <fullName evidence="2">Class I SAM-dependent methyltransferase</fullName>
    </submittedName>
</protein>
<dbReference type="Proteomes" id="UP001652445">
    <property type="component" value="Unassembled WGS sequence"/>
</dbReference>
<proteinExistence type="predicted"/>